<reference evidence="2 3" key="1">
    <citation type="submission" date="2024-04" db="EMBL/GenBank/DDBJ databases">
        <authorList>
            <person name="Rising A."/>
            <person name="Reimegard J."/>
            <person name="Sonavane S."/>
            <person name="Akerstrom W."/>
            <person name="Nylinder S."/>
            <person name="Hedman E."/>
            <person name="Kallberg Y."/>
        </authorList>
    </citation>
    <scope>NUCLEOTIDE SEQUENCE [LARGE SCALE GENOMIC DNA]</scope>
</reference>
<evidence type="ECO:0000259" key="1">
    <source>
        <dbReference type="Pfam" id="PF21530"/>
    </source>
</evidence>
<comment type="caution">
    <text evidence="2">The sequence shown here is derived from an EMBL/GenBank/DDBJ whole genome shotgun (WGS) entry which is preliminary data.</text>
</comment>
<evidence type="ECO:0000313" key="2">
    <source>
        <dbReference type="EMBL" id="CAL1277297.1"/>
    </source>
</evidence>
<gene>
    <name evidence="2" type="ORF">LARSCL_LOCUS9151</name>
</gene>
<dbReference type="InterPro" id="IPR049163">
    <property type="entry name" value="Pif1-like_2B_dom"/>
</dbReference>
<keyword evidence="3" id="KW-1185">Reference proteome</keyword>
<dbReference type="Proteomes" id="UP001497382">
    <property type="component" value="Unassembled WGS sequence"/>
</dbReference>
<sequence>MILLRIRFGAAILSQLRAERWLLFRNTLKPSGVPSCILKLKIGAPIMFLGNPHPTSLYNGTGLFVKKLVPNIIHTKILTGHAPGNDDHQVSEEALEFEDFQSENVLVPDQLLEEDEITLSIDECSVNADGKEEIEDLKRN</sequence>
<dbReference type="EMBL" id="CAXIEN010000101">
    <property type="protein sequence ID" value="CAL1277297.1"/>
    <property type="molecule type" value="Genomic_DNA"/>
</dbReference>
<name>A0AAV1ZZZ1_9ARAC</name>
<proteinExistence type="predicted"/>
<dbReference type="Pfam" id="PF21530">
    <property type="entry name" value="Pif1_2B_dom"/>
    <property type="match status" value="1"/>
</dbReference>
<feature type="domain" description="DNA helicase Pif1-like 2B" evidence="1">
    <location>
        <begin position="24"/>
        <end position="68"/>
    </location>
</feature>
<dbReference type="AlphaFoldDB" id="A0AAV1ZZZ1"/>
<protein>
    <recommendedName>
        <fullName evidence="1">DNA helicase Pif1-like 2B domain-containing protein</fullName>
    </recommendedName>
</protein>
<organism evidence="2 3">
    <name type="scientific">Larinioides sclopetarius</name>
    <dbReference type="NCBI Taxonomy" id="280406"/>
    <lineage>
        <taxon>Eukaryota</taxon>
        <taxon>Metazoa</taxon>
        <taxon>Ecdysozoa</taxon>
        <taxon>Arthropoda</taxon>
        <taxon>Chelicerata</taxon>
        <taxon>Arachnida</taxon>
        <taxon>Araneae</taxon>
        <taxon>Araneomorphae</taxon>
        <taxon>Entelegynae</taxon>
        <taxon>Araneoidea</taxon>
        <taxon>Araneidae</taxon>
        <taxon>Larinioides</taxon>
    </lineage>
</organism>
<accession>A0AAV1ZZZ1</accession>
<evidence type="ECO:0000313" key="3">
    <source>
        <dbReference type="Proteomes" id="UP001497382"/>
    </source>
</evidence>